<reference evidence="3" key="1">
    <citation type="submission" date="2024-03" db="EMBL/GenBank/DDBJ databases">
        <title>Eukaryotic viruses encode the ribosomal protein eL40.</title>
        <authorList>
            <person name="Thomy J."/>
            <person name="Schvarcz C.R."/>
            <person name="McBeain K.A."/>
            <person name="Edwards K.F."/>
            <person name="Steward G.F."/>
        </authorList>
    </citation>
    <scope>NUCLEOTIDE SEQUENCE</scope>
    <source>
        <strain evidence="3">FloV-SA2</strain>
    </source>
</reference>
<organism evidence="3">
    <name type="scientific">Florenciella sp. virus SA2</name>
    <dbReference type="NCBI Taxonomy" id="3240092"/>
    <lineage>
        <taxon>Viruses</taxon>
    </lineage>
</organism>
<name>A0AB39J793_9VIRU</name>
<accession>A0AB39J793</accession>
<protein>
    <submittedName>
        <fullName evidence="3">Uncharacterized protein</fullName>
    </submittedName>
</protein>
<sequence>MSFFQSIQNNKYVTFPTFSTETKKLPIKLTTFKDSNRMFEDAKIPNGPSSNLYEIHYNSKCLNSNTTDNKLKVGDCNSCNSLFTLKTLNNDYDIDDTELVNKLDLHILNEGKSLTVRTETEDAPENFTYLYSFENIKVYKINSNNTLYLIYPPPDESASISKTDIYNTIFSDNIVIEGRLIHKKIDATGTVKTYYVNLNNKQDQIYIEEKEKSDQMLAIKYNYRVDKDKDSKKGVNKDLDNSLPANFYQGTIGRIVTDDSDNIKYHPSYINDDPNPNNKTSSMIIDFTSTPKYTEFSIVPTNTFINSKIIYSYVTDDGSPEKSNIILQNGATLSNKMKINKNGVAISITKRDIDKEVFDNGHFKVVSSNKTPDCGSSIVEGMTVEGMTTDPSVLFISMCQKIVTLNITKFKIGNFKNCVDDNIAPFLDAVQNESQNAPYHYANEIDICNFIEKLINSLDEIYTIINSAAFRIDSFVTTITQNISTVIKSNSGMYNPFYATRINNKTFSSLTDKMIETIDKIKSHNNKVQKYNNKLQKMNIFKSANSNFYVDAGIDKIDLNNIFMIDYRIFEIFKNYLNIFSNKSGDDYLSLLKNIPNYADYNVDIIGELMPNKKGFIKKYNDSKITKLNNAILLVEHYVKKIKKYLPIIKNNLTVTSINTKFFKKIDLSKSFSELFIEMSPIGRKPENISNILYKTPVENTGFALHTIYYIDSLNTYLNNCKTYIQYDNIIKTKLDNFDINIKASIKNSEIADFLNQYVKLVKRYFITNDHRAKSAEAEKYHSDLKSCIIDGVDEDASNAAKMIINLHNFYCNYGITVEPECKNIQPRLVNIESINSLSDIYKDSYIDAILIKYRIHPHFVKNSKKLYKYVINSYNGLTTVGDVTFDPANPSLPADMFREPFTEGITSTTSRELLFPSKPPADTLNILLNRFKDENPNVIEHGFLFEGKYPMSEYIEKLGNESDIKWTGTYTETDGAYCLDGDGAKYNPDLDISYTCGGRTYGKTMPITKYNNKIFDKCNAKVCNFEASLKLVIQSNKVYLYFNRNDAQDKLIELCEISNYLAGGMKTYIDNNIEDNDMASVYSINTKINSKKSFMNMEYLTLPDNTDGNKQKVLIDDTNSCILYFNSKKKLKVKYQNRLQDNITNSNFYYGNSSDSKTYITSYNSTSDINNTIRKNIYTNNKNDAYKIKTSILSKKDEDIDINNYCLNQSTDFCKNIPESDGTTTGDYVGIFKKTDGVNHNIDKNYAKCLYMNTGSGCLPNDEPGTYNNYKYYFSNSNDSNYKSCITDSSNVNIINSSQYNAIEDIKNNFTSTVCSLNTVITEIKTEYEDARMEFDKYFEEMIDAFNDLNENELKILKNTNNSIEQLKEIVIEYKNVYQKAKENEKKKSIIYGQTRDNKIYYDYMDRKTAIAGISTIIILMFLFNSMKK</sequence>
<gene>
    <name evidence="3" type="ORF">FloV-SA2_00378</name>
</gene>
<dbReference type="EMBL" id="PP542043">
    <property type="protein sequence ID" value="XDO02196.1"/>
    <property type="molecule type" value="Genomic_DNA"/>
</dbReference>
<keyword evidence="2" id="KW-0812">Transmembrane</keyword>
<feature type="transmembrane region" description="Helical" evidence="2">
    <location>
        <begin position="1410"/>
        <end position="1428"/>
    </location>
</feature>
<keyword evidence="2" id="KW-1133">Transmembrane helix</keyword>
<proteinExistence type="predicted"/>
<evidence type="ECO:0000313" key="3">
    <source>
        <dbReference type="EMBL" id="XDO02196.1"/>
    </source>
</evidence>
<keyword evidence="1" id="KW-0175">Coiled coil</keyword>
<evidence type="ECO:0000256" key="2">
    <source>
        <dbReference type="SAM" id="Phobius"/>
    </source>
</evidence>
<keyword evidence="2" id="KW-0472">Membrane</keyword>
<feature type="coiled-coil region" evidence="1">
    <location>
        <begin position="1322"/>
        <end position="1385"/>
    </location>
</feature>
<evidence type="ECO:0000256" key="1">
    <source>
        <dbReference type="SAM" id="Coils"/>
    </source>
</evidence>